<evidence type="ECO:0000259" key="1">
    <source>
        <dbReference type="Pfam" id="PF05598"/>
    </source>
</evidence>
<dbReference type="Pfam" id="PF13751">
    <property type="entry name" value="DDE_Tnp_1_6"/>
    <property type="match status" value="1"/>
</dbReference>
<dbReference type="RefSeq" id="WP_311897534.1">
    <property type="nucleotide sequence ID" value="NZ_CP184653.1"/>
</dbReference>
<dbReference type="InterPro" id="IPR047629">
    <property type="entry name" value="IS1182_transpos"/>
</dbReference>
<feature type="domain" description="Transposase InsH N-terminal" evidence="1">
    <location>
        <begin position="25"/>
        <end position="116"/>
    </location>
</feature>
<evidence type="ECO:0000259" key="2">
    <source>
        <dbReference type="Pfam" id="PF13751"/>
    </source>
</evidence>
<feature type="domain" description="Transposase DDE" evidence="2">
    <location>
        <begin position="390"/>
        <end position="523"/>
    </location>
</feature>
<reference evidence="3" key="1">
    <citation type="submission" date="2023-03" db="EMBL/GenBank/DDBJ databases">
        <authorList>
            <person name="Shen W."/>
            <person name="Cai J."/>
        </authorList>
    </citation>
    <scope>NUCLEOTIDE SEQUENCE</scope>
    <source>
        <strain evidence="3">B245-2</strain>
    </source>
</reference>
<dbReference type="Pfam" id="PF05598">
    <property type="entry name" value="DUF772"/>
    <property type="match status" value="1"/>
</dbReference>
<comment type="caution">
    <text evidence="3">The sequence shown here is derived from an EMBL/GenBank/DDBJ whole genome shotgun (WGS) entry which is preliminary data.</text>
</comment>
<dbReference type="Proteomes" id="UP001255696">
    <property type="component" value="Unassembled WGS sequence"/>
</dbReference>
<organism evidence="3 4">
    <name type="scientific">Enterococcus cecorum</name>
    <dbReference type="NCBI Taxonomy" id="44008"/>
    <lineage>
        <taxon>Bacteria</taxon>
        <taxon>Bacillati</taxon>
        <taxon>Bacillota</taxon>
        <taxon>Bacilli</taxon>
        <taxon>Lactobacillales</taxon>
        <taxon>Enterococcaceae</taxon>
        <taxon>Enterococcus</taxon>
    </lineage>
</organism>
<gene>
    <name evidence="3" type="ORF">P7H47_05065</name>
</gene>
<accession>A0AAW8TUP2</accession>
<dbReference type="PANTHER" id="PTHR33408">
    <property type="entry name" value="TRANSPOSASE"/>
    <property type="match status" value="1"/>
</dbReference>
<dbReference type="EMBL" id="JARQBI010000009">
    <property type="protein sequence ID" value="MDT2796613.1"/>
    <property type="molecule type" value="Genomic_DNA"/>
</dbReference>
<evidence type="ECO:0000313" key="4">
    <source>
        <dbReference type="Proteomes" id="UP001255696"/>
    </source>
</evidence>
<protein>
    <submittedName>
        <fullName evidence="3">IS1182 family transposase</fullName>
    </submittedName>
</protein>
<dbReference type="InterPro" id="IPR008490">
    <property type="entry name" value="Transposase_InsH_N"/>
</dbReference>
<dbReference type="NCBIfam" id="NF033551">
    <property type="entry name" value="transpos_IS1182"/>
    <property type="match status" value="1"/>
</dbReference>
<evidence type="ECO:0000313" key="3">
    <source>
        <dbReference type="EMBL" id="MDT2796613.1"/>
    </source>
</evidence>
<proteinExistence type="predicted"/>
<dbReference type="InterPro" id="IPR025668">
    <property type="entry name" value="Tnp_DDE_dom"/>
</dbReference>
<name>A0AAW8TUP2_9ENTE</name>
<sequence>MQTKNILQKDYTINQKFYQLKLPLNIDYMIPANDSVRLLSQFVEEMDLKDLYSTYSRVRENQVSPRKMLKIMIYGYMNKLYSSRDIETACRRDINFMFLLEDSTAPDHATFARFRSLHFAPCAENLLAEMSNFLYDIGEISGKAIFIDGTKIEACANKYTFVWKKAVTKNMAKLLIKIADLVKECEVLYDIKVSYKNTVQMKHVKKLRKKLYALKKSEGIEFVHGCGKRKTALQRSIETLEEYLSKFKEYTKKVYTCGSRNSYSKTDVDATFMRMKEDAMKNGQLKPAYNLQHGVDSEYIAWLTIGPQPTDTTTLIPFLKTMEERLNFKYLKIIADAGYESEENYSFIEENKQIAFIKPANYEISKTRKFKNDIGKIENMDYNEEQDFYTCRNDKQLRKESTKTKKSKTGYESEKTIYACEDCSNCGYKSSCIKGNNSKTPLEQRTKRLETSKKFNRQRKEDLERIISEEGCILRINRSIQVEGSFAQVKQDMGFRRFMCRGQNNVLAESILLAMALNINKLHSKIQADCTGKHLFELKKTA</sequence>
<dbReference type="AlphaFoldDB" id="A0AAW8TUP2"/>
<dbReference type="PANTHER" id="PTHR33408:SF2">
    <property type="entry name" value="TRANSPOSASE DDE DOMAIN-CONTAINING PROTEIN"/>
    <property type="match status" value="1"/>
</dbReference>